<feature type="compositionally biased region" description="Low complexity" evidence="1">
    <location>
        <begin position="859"/>
        <end position="874"/>
    </location>
</feature>
<feature type="region of interest" description="Disordered" evidence="1">
    <location>
        <begin position="900"/>
        <end position="957"/>
    </location>
</feature>
<dbReference type="OrthoDB" id="5563539at2759"/>
<dbReference type="GO" id="GO:0005773">
    <property type="term" value="C:vacuole"/>
    <property type="evidence" value="ECO:0007669"/>
    <property type="project" value="GOC"/>
</dbReference>
<feature type="compositionally biased region" description="Acidic residues" evidence="1">
    <location>
        <begin position="809"/>
        <end position="822"/>
    </location>
</feature>
<feature type="region of interest" description="Disordered" evidence="1">
    <location>
        <begin position="406"/>
        <end position="446"/>
    </location>
</feature>
<feature type="region of interest" description="Disordered" evidence="1">
    <location>
        <begin position="734"/>
        <end position="767"/>
    </location>
</feature>
<feature type="compositionally biased region" description="Polar residues" evidence="1">
    <location>
        <begin position="923"/>
        <end position="940"/>
    </location>
</feature>
<dbReference type="InterPro" id="IPR013860">
    <property type="entry name" value="AreA_GATA"/>
</dbReference>
<feature type="compositionally biased region" description="Polar residues" evidence="1">
    <location>
        <begin position="746"/>
        <end position="767"/>
    </location>
</feature>
<dbReference type="Proteomes" id="UP000774326">
    <property type="component" value="Unassembled WGS sequence"/>
</dbReference>
<comment type="caution">
    <text evidence="3">The sequence shown here is derived from an EMBL/GenBank/DDBJ whole genome shotgun (WGS) entry which is preliminary data.</text>
</comment>
<accession>A0A9P8Q8U5</accession>
<feature type="compositionally biased region" description="Low complexity" evidence="1">
    <location>
        <begin position="903"/>
        <end position="922"/>
    </location>
</feature>
<dbReference type="Pfam" id="PF08550">
    <property type="entry name" value="GATA_AreA"/>
    <property type="match status" value="1"/>
</dbReference>
<evidence type="ECO:0000259" key="2">
    <source>
        <dbReference type="Pfam" id="PF08550"/>
    </source>
</evidence>
<feature type="compositionally biased region" description="Basic and acidic residues" evidence="1">
    <location>
        <begin position="538"/>
        <end position="561"/>
    </location>
</feature>
<organism evidence="3 4">
    <name type="scientific">Wickerhamomyces pijperi</name>
    <name type="common">Yeast</name>
    <name type="synonym">Pichia pijperi</name>
    <dbReference type="NCBI Taxonomy" id="599730"/>
    <lineage>
        <taxon>Eukaryota</taxon>
        <taxon>Fungi</taxon>
        <taxon>Dikarya</taxon>
        <taxon>Ascomycota</taxon>
        <taxon>Saccharomycotina</taxon>
        <taxon>Saccharomycetes</taxon>
        <taxon>Phaffomycetales</taxon>
        <taxon>Wickerhamomycetaceae</taxon>
        <taxon>Wickerhamomyces</taxon>
    </lineage>
</organism>
<reference evidence="3" key="1">
    <citation type="journal article" date="2021" name="Open Biol.">
        <title>Shared evolutionary footprints suggest mitochondrial oxidative damage underlies multiple complex I losses in fungi.</title>
        <authorList>
            <person name="Schikora-Tamarit M.A."/>
            <person name="Marcet-Houben M."/>
            <person name="Nosek J."/>
            <person name="Gabaldon T."/>
        </authorList>
    </citation>
    <scope>NUCLEOTIDE SEQUENCE</scope>
    <source>
        <strain evidence="3">CBS2887</strain>
    </source>
</reference>
<evidence type="ECO:0000313" key="4">
    <source>
        <dbReference type="Proteomes" id="UP000774326"/>
    </source>
</evidence>
<feature type="compositionally biased region" description="Basic and acidic residues" evidence="1">
    <location>
        <begin position="186"/>
        <end position="196"/>
    </location>
</feature>
<sequence>MPSSSGNLAQYFANAKIVQPKDCLDPANFPTTSQAIDAQDEEHFESTSFKLKRTRSMGLLDEFIAPTRALLEEQQASKQLALEQERRQRQPQLQQNSSQTPSLDSLLGADDDDENQFIENVDDLPKMQSNNTRAKNIIYDYDEDMNTDENRNYNDEDYNSNSYNDENEDFNKNRSGSGSGLSPPDSPEHYQPHDDNDIAYEPSSHVDYLSHNWKEADISKSWRYIVLRRKDVANSARLENASWRTWAQAKYHLKTISPESVNWLKDSDVTWLYGPLYAEPQSGSLYGGGTSDDFGLSYHTVESTKACLKLAGKDEDATVVVGPKPILKKRTVGEMFSQPSTIKIPAQHQHHHASPPVYEDDFNEISRKVNAQYKPQNADESSELSQANSPLINSASTSNVFSNSPALTSPISSGQNALSNSMSASNSPGPRANLTPAPSIQTPQPVKRHIHFNDRVEQCIALRYPESEPEYEDGEYSDEDQDIDQYDDYSEDEQADDYDDEEEEEEDESDDEGGFFLSVKSQSSVHLPTTFQTTTPLDSKDQDDKYRQDQEHDHEHDHDHTESNVMMVNGRAVLKKTIEILPATTLNYGSDHEEDQDLVSQSTLSHNTNTLRGYNYYHYDYNSVFTAENHHIPPMCNNVDDFQHQDDQGFEIVQDVDDILMDGDSSGDAVMDVPEGIVLGSSVAAAAAAASTSPEQHAVPSLSNTKLTKSGSSQANLNQQVWGGNILKGSASNLQNQQHVQPQSQSRTSLLDQWEQSAGAGKSSQSNLSAQFKSFGSNIRHDNLDSAENSIPRKKSSSSGFQFNQNSSDDSDGSDDSEDEEEPVAKPFNTAITHPHLFSSTPPVAINQPYRPPSSPTMGGSIRRVTSGSSSASLSEIAARGFISRGKDSEDMTDLQQSFSHLNNNANGNNNSDSGSPANNNNVSTAALGSFENNGNNTDGRTGLSFKNKLLNSWGRK</sequence>
<feature type="region of interest" description="Disordered" evidence="1">
    <location>
        <begin position="465"/>
        <end position="514"/>
    </location>
</feature>
<feature type="region of interest" description="Disordered" evidence="1">
    <location>
        <begin position="779"/>
        <end position="874"/>
    </location>
</feature>
<reference evidence="3" key="2">
    <citation type="submission" date="2021-01" db="EMBL/GenBank/DDBJ databases">
        <authorList>
            <person name="Schikora-Tamarit M.A."/>
        </authorList>
    </citation>
    <scope>NUCLEOTIDE SEQUENCE</scope>
    <source>
        <strain evidence="3">CBS2887</strain>
    </source>
</reference>
<feature type="region of interest" description="Disordered" evidence="1">
    <location>
        <begin position="145"/>
        <end position="201"/>
    </location>
</feature>
<feature type="region of interest" description="Disordered" evidence="1">
    <location>
        <begin position="692"/>
        <end position="712"/>
    </location>
</feature>
<evidence type="ECO:0000313" key="3">
    <source>
        <dbReference type="EMBL" id="KAH3686188.1"/>
    </source>
</evidence>
<feature type="domain" description="Nitrogen regulatory protein areA GATA-like" evidence="2">
    <location>
        <begin position="221"/>
        <end position="248"/>
    </location>
</feature>
<feature type="compositionally biased region" description="Low complexity" evidence="1">
    <location>
        <begin position="797"/>
        <end position="808"/>
    </location>
</feature>
<protein>
    <recommendedName>
        <fullName evidence="2">Nitrogen regulatory protein areA GATA-like domain-containing protein</fullName>
    </recommendedName>
</protein>
<feature type="region of interest" description="Disordered" evidence="1">
    <location>
        <begin position="527"/>
        <end position="561"/>
    </location>
</feature>
<keyword evidence="4" id="KW-1185">Reference proteome</keyword>
<dbReference type="EMBL" id="JAEUBG010001567">
    <property type="protein sequence ID" value="KAH3686188.1"/>
    <property type="molecule type" value="Genomic_DNA"/>
</dbReference>
<name>A0A9P8Q8U5_WICPI</name>
<feature type="compositionally biased region" description="Low complexity" evidence="1">
    <location>
        <begin position="416"/>
        <end position="427"/>
    </location>
</feature>
<dbReference type="PANTHER" id="PTHR28051:SF1">
    <property type="entry name" value="PROTEIN MTL1-RELATED"/>
    <property type="match status" value="1"/>
</dbReference>
<dbReference type="PANTHER" id="PTHR28051">
    <property type="entry name" value="PROTEIN MTL1-RELATED"/>
    <property type="match status" value="1"/>
</dbReference>
<feature type="compositionally biased region" description="Polar residues" evidence="1">
    <location>
        <begin position="406"/>
        <end position="415"/>
    </location>
</feature>
<proteinExistence type="predicted"/>
<feature type="compositionally biased region" description="Acidic residues" evidence="1">
    <location>
        <begin position="467"/>
        <end position="513"/>
    </location>
</feature>
<dbReference type="GO" id="GO:0007039">
    <property type="term" value="P:protein catabolic process in the vacuole"/>
    <property type="evidence" value="ECO:0007669"/>
    <property type="project" value="TreeGrafter"/>
</dbReference>
<feature type="compositionally biased region" description="Low complexity" evidence="1">
    <location>
        <begin position="735"/>
        <end position="745"/>
    </location>
</feature>
<gene>
    <name evidence="3" type="ORF">WICPIJ_002822</name>
</gene>
<feature type="region of interest" description="Disordered" evidence="1">
    <location>
        <begin position="84"/>
        <end position="110"/>
    </location>
</feature>
<feature type="compositionally biased region" description="Polar residues" evidence="1">
    <location>
        <begin position="527"/>
        <end position="537"/>
    </location>
</feature>
<dbReference type="GO" id="GO:0042149">
    <property type="term" value="P:cellular response to glucose starvation"/>
    <property type="evidence" value="ECO:0007669"/>
    <property type="project" value="TreeGrafter"/>
</dbReference>
<dbReference type="InterPro" id="IPR052292">
    <property type="entry name" value="Glucose_repression_reg"/>
</dbReference>
<dbReference type="AlphaFoldDB" id="A0A9P8Q8U5"/>
<evidence type="ECO:0000256" key="1">
    <source>
        <dbReference type="SAM" id="MobiDB-lite"/>
    </source>
</evidence>